<gene>
    <name evidence="2" type="ORF">OVN521_LOCUS11740</name>
</gene>
<dbReference type="InterPro" id="IPR032867">
    <property type="entry name" value="DYW_dom"/>
</dbReference>
<dbReference type="Pfam" id="PF01535">
    <property type="entry name" value="PPR"/>
    <property type="match status" value="7"/>
</dbReference>
<accession>A0A819JZQ4</accession>
<dbReference type="Proteomes" id="UP000663866">
    <property type="component" value="Unassembled WGS sequence"/>
</dbReference>
<evidence type="ECO:0000313" key="3">
    <source>
        <dbReference type="Proteomes" id="UP000663866"/>
    </source>
</evidence>
<proteinExistence type="predicted"/>
<dbReference type="GO" id="GO:0003723">
    <property type="term" value="F:RNA binding"/>
    <property type="evidence" value="ECO:0007669"/>
    <property type="project" value="InterPro"/>
</dbReference>
<dbReference type="InterPro" id="IPR011990">
    <property type="entry name" value="TPR-like_helical_dom_sf"/>
</dbReference>
<evidence type="ECO:0000313" key="2">
    <source>
        <dbReference type="EMBL" id="CAF3942115.1"/>
    </source>
</evidence>
<dbReference type="GO" id="GO:0009451">
    <property type="term" value="P:RNA modification"/>
    <property type="evidence" value="ECO:0007669"/>
    <property type="project" value="InterPro"/>
</dbReference>
<comment type="caution">
    <text evidence="2">The sequence shown here is derived from an EMBL/GenBank/DDBJ whole genome shotgun (WGS) entry which is preliminary data.</text>
</comment>
<dbReference type="InterPro" id="IPR002885">
    <property type="entry name" value="PPR_rpt"/>
</dbReference>
<feature type="domain" description="DYW" evidence="1">
    <location>
        <begin position="634"/>
        <end position="717"/>
    </location>
</feature>
<reference evidence="2" key="1">
    <citation type="submission" date="2021-02" db="EMBL/GenBank/DDBJ databases">
        <authorList>
            <person name="Nowell W R."/>
        </authorList>
    </citation>
    <scope>NUCLEOTIDE SEQUENCE</scope>
</reference>
<organism evidence="2 3">
    <name type="scientific">Rotaria magnacalcarata</name>
    <dbReference type="NCBI Taxonomy" id="392030"/>
    <lineage>
        <taxon>Eukaryota</taxon>
        <taxon>Metazoa</taxon>
        <taxon>Spiralia</taxon>
        <taxon>Gnathifera</taxon>
        <taxon>Rotifera</taxon>
        <taxon>Eurotatoria</taxon>
        <taxon>Bdelloidea</taxon>
        <taxon>Philodinida</taxon>
        <taxon>Philodinidae</taxon>
        <taxon>Rotaria</taxon>
    </lineage>
</organism>
<dbReference type="PANTHER" id="PTHR47926">
    <property type="entry name" value="PENTATRICOPEPTIDE REPEAT-CONTAINING PROTEIN"/>
    <property type="match status" value="1"/>
</dbReference>
<keyword evidence="3" id="KW-1185">Reference proteome</keyword>
<dbReference type="Pfam" id="PF14432">
    <property type="entry name" value="DYW_deaminase"/>
    <property type="match status" value="1"/>
</dbReference>
<name>A0A819JZQ4_9BILA</name>
<sequence>MNHFISIKFINYRVTSMKFFTKSSSTVQSKFELGNEMKSFNDKKQFKKALELFDKHMKNNIEVHSSLVITQALKACTHIKDVQRGSDIHRLISSRIQHDFHILASLLHFYNALMKCGDVKYAESIYNSSTTKALPMYGAMMKGYLENNDPKKTIELFKQITNPSEVVFNLCFNACASLGTSEALDLTKKTLEKMPKTFYSDSYILCSVLDALMKCGDVKYAESIYNSSTTKALPMYGAMMKGYIKNNCPGKAINLFKQIENPSEVNLIVFFNVCAQLRTQEALSLVKQTVKKMRKSYYLNSRLLTSLLDAFIKCGDSSSGEILFSKMKKSVENYGNLMSGFNKENNPEKTLDLFNKMKNDALSRIGDYSISESMIKQMPDSFCHDNQIQTALIDMWGKIGYMDKAKEIFEKNLQPDQTMHNSMIHGYGLNGKSVEAIQHYHRLPKDFIDEITNISVLNARSHSGLIDEACSIFQSIRNKTETIYSAMIDCFSRGSFFEEAQKLIDECEHSHPPSVSMYIRPKLKRFDVIQFELKAVFKMALLSGARNEKNIHLSKIVYNRVKKIFPDEQNALIPAAVLLANRSYVQSIKKRVGLTWASANGQVFKFRAHDESHPRSNEIHAEAEKISEEIVKHGHIYDSSWITRPLNSDETIASVLCGHSERLAIAWCFLENPNFLFCVDRATKLIAAIRECEIIVRDASRIHHFYTNGQCSCNDYF</sequence>
<dbReference type="Gene3D" id="1.25.40.10">
    <property type="entry name" value="Tetratricopeptide repeat domain"/>
    <property type="match status" value="4"/>
</dbReference>
<dbReference type="AlphaFoldDB" id="A0A819JZQ4"/>
<dbReference type="EMBL" id="CAJOBG010001586">
    <property type="protein sequence ID" value="CAF3942115.1"/>
    <property type="molecule type" value="Genomic_DNA"/>
</dbReference>
<evidence type="ECO:0000259" key="1">
    <source>
        <dbReference type="Pfam" id="PF14432"/>
    </source>
</evidence>
<protein>
    <recommendedName>
        <fullName evidence="1">DYW domain-containing protein</fullName>
    </recommendedName>
</protein>
<dbReference type="InterPro" id="IPR046960">
    <property type="entry name" value="PPR_At4g14850-like_plant"/>
</dbReference>
<dbReference type="GO" id="GO:0008270">
    <property type="term" value="F:zinc ion binding"/>
    <property type="evidence" value="ECO:0007669"/>
    <property type="project" value="InterPro"/>
</dbReference>